<feature type="transmembrane region" description="Helical" evidence="6">
    <location>
        <begin position="145"/>
        <end position="164"/>
    </location>
</feature>
<keyword evidence="4 6" id="KW-1133">Transmembrane helix</keyword>
<dbReference type="Proteomes" id="UP000199473">
    <property type="component" value="Unassembled WGS sequence"/>
</dbReference>
<evidence type="ECO:0000256" key="3">
    <source>
        <dbReference type="ARBA" id="ARBA00022692"/>
    </source>
</evidence>
<comment type="subcellular location">
    <subcellularLocation>
        <location evidence="1">Membrane</location>
        <topology evidence="1">Multi-pass membrane protein</topology>
    </subcellularLocation>
</comment>
<dbReference type="OrthoDB" id="9812899at2"/>
<keyword evidence="9" id="KW-1185">Reference proteome</keyword>
<evidence type="ECO:0000313" key="9">
    <source>
        <dbReference type="Proteomes" id="UP000199473"/>
    </source>
</evidence>
<comment type="similarity">
    <text evidence="2">Belongs to the drug/metabolite transporter (DMT) superfamily. 10 TMS drug/metabolite exporter (DME) (TC 2.A.7.3) family.</text>
</comment>
<evidence type="ECO:0000256" key="5">
    <source>
        <dbReference type="ARBA" id="ARBA00023136"/>
    </source>
</evidence>
<dbReference type="GO" id="GO:0016020">
    <property type="term" value="C:membrane"/>
    <property type="evidence" value="ECO:0007669"/>
    <property type="project" value="UniProtKB-SubCell"/>
</dbReference>
<dbReference type="PANTHER" id="PTHR22911:SF6">
    <property type="entry name" value="SOLUTE CARRIER FAMILY 35 MEMBER G1"/>
    <property type="match status" value="1"/>
</dbReference>
<feature type="transmembrane region" description="Helical" evidence="6">
    <location>
        <begin position="258"/>
        <end position="275"/>
    </location>
</feature>
<dbReference type="EMBL" id="FOSQ01000002">
    <property type="protein sequence ID" value="SFK40201.1"/>
    <property type="molecule type" value="Genomic_DNA"/>
</dbReference>
<feature type="transmembrane region" description="Helical" evidence="6">
    <location>
        <begin position="232"/>
        <end position="252"/>
    </location>
</feature>
<dbReference type="SUPFAM" id="SSF103481">
    <property type="entry name" value="Multidrug resistance efflux transporter EmrE"/>
    <property type="match status" value="2"/>
</dbReference>
<gene>
    <name evidence="8" type="ORF">SAMN02745775_102272</name>
</gene>
<evidence type="ECO:0000256" key="4">
    <source>
        <dbReference type="ARBA" id="ARBA00022989"/>
    </source>
</evidence>
<evidence type="ECO:0000259" key="7">
    <source>
        <dbReference type="Pfam" id="PF00892"/>
    </source>
</evidence>
<feature type="transmembrane region" description="Helical" evidence="6">
    <location>
        <begin position="89"/>
        <end position="110"/>
    </location>
</feature>
<feature type="transmembrane region" description="Helical" evidence="6">
    <location>
        <begin position="122"/>
        <end position="139"/>
    </location>
</feature>
<evidence type="ECO:0000256" key="1">
    <source>
        <dbReference type="ARBA" id="ARBA00004141"/>
    </source>
</evidence>
<accession>A0A1I3Z919</accession>
<feature type="transmembrane region" description="Helical" evidence="6">
    <location>
        <begin position="204"/>
        <end position="225"/>
    </location>
</feature>
<organism evidence="8 9">
    <name type="scientific">Falsiroseomonas stagni DSM 19981</name>
    <dbReference type="NCBI Taxonomy" id="1123062"/>
    <lineage>
        <taxon>Bacteria</taxon>
        <taxon>Pseudomonadati</taxon>
        <taxon>Pseudomonadota</taxon>
        <taxon>Alphaproteobacteria</taxon>
        <taxon>Acetobacterales</taxon>
        <taxon>Roseomonadaceae</taxon>
        <taxon>Falsiroseomonas</taxon>
    </lineage>
</organism>
<dbReference type="InterPro" id="IPR000620">
    <property type="entry name" value="EamA_dom"/>
</dbReference>
<feature type="domain" description="EamA" evidence="7">
    <location>
        <begin position="147"/>
        <end position="275"/>
    </location>
</feature>
<evidence type="ECO:0000256" key="2">
    <source>
        <dbReference type="ARBA" id="ARBA00009853"/>
    </source>
</evidence>
<dbReference type="PANTHER" id="PTHR22911">
    <property type="entry name" value="ACYL-MALONYL CONDENSING ENZYME-RELATED"/>
    <property type="match status" value="1"/>
</dbReference>
<evidence type="ECO:0000256" key="6">
    <source>
        <dbReference type="SAM" id="Phobius"/>
    </source>
</evidence>
<name>A0A1I3Z919_9PROT</name>
<dbReference type="STRING" id="1123062.SAMN02745775_102272"/>
<dbReference type="RefSeq" id="WP_092958225.1">
    <property type="nucleotide sequence ID" value="NZ_FOSQ01000002.1"/>
</dbReference>
<feature type="transmembrane region" description="Helical" evidence="6">
    <location>
        <begin position="176"/>
        <end position="198"/>
    </location>
</feature>
<feature type="domain" description="EamA" evidence="7">
    <location>
        <begin position="6"/>
        <end position="136"/>
    </location>
</feature>
<protein>
    <submittedName>
        <fullName evidence="8">EamA-like transporter family protein</fullName>
    </submittedName>
</protein>
<dbReference type="AlphaFoldDB" id="A0A1I3Z919"/>
<proteinExistence type="inferred from homology"/>
<reference evidence="8 9" key="1">
    <citation type="submission" date="2016-10" db="EMBL/GenBank/DDBJ databases">
        <authorList>
            <person name="de Groot N.N."/>
        </authorList>
    </citation>
    <scope>NUCLEOTIDE SEQUENCE [LARGE SCALE GENOMIC DNA]</scope>
    <source>
        <strain evidence="8 9">DSM 19981</strain>
    </source>
</reference>
<dbReference type="Pfam" id="PF00892">
    <property type="entry name" value="EamA"/>
    <property type="match status" value="2"/>
</dbReference>
<keyword evidence="3 6" id="KW-0812">Transmembrane</keyword>
<dbReference type="InterPro" id="IPR037185">
    <property type="entry name" value="EmrE-like"/>
</dbReference>
<sequence length="298" mass="31565">MTQTTKAALLALAASLLFTLETLAVKALVGVPIATLVLARAIGQLAWTVPDLIRSPVLLVRTGELPMQIFRGLLSAIAWYLYYVSFSGMPLATATVLSFTTVLFVTAMAAPLLGERVGWRRWTATLAGFAGVLIIMRPGMVPIGIPVLAAIAASVFGAGILITTKRLARTERTVTIMFYVGVVALAVSLPVALPGLAWPGWWNAGLLLAAAVLGPAAMWVWIMALRMADASFIAPLSYVRLLFAVAFGVALFGEVPEWWLLPGGALIIGSTLYITRREAMLQRARASSSAAPSSAKSA</sequence>
<evidence type="ECO:0000313" key="8">
    <source>
        <dbReference type="EMBL" id="SFK40201.1"/>
    </source>
</evidence>
<keyword evidence="5 6" id="KW-0472">Membrane</keyword>